<keyword evidence="4" id="KW-1185">Reference proteome</keyword>
<dbReference type="InterPro" id="IPR006976">
    <property type="entry name" value="VanZ-like"/>
</dbReference>
<dbReference type="Proteomes" id="UP000248857">
    <property type="component" value="Unassembled WGS sequence"/>
</dbReference>
<proteinExistence type="predicted"/>
<feature type="transmembrane region" description="Helical" evidence="1">
    <location>
        <begin position="62"/>
        <end position="79"/>
    </location>
</feature>
<feature type="transmembrane region" description="Helical" evidence="1">
    <location>
        <begin position="36"/>
        <end position="53"/>
    </location>
</feature>
<keyword evidence="1" id="KW-1133">Transmembrane helix</keyword>
<dbReference type="OrthoDB" id="5472246at2"/>
<gene>
    <name evidence="3" type="ORF">C1752_00465</name>
</gene>
<dbReference type="PANTHER" id="PTHR28008">
    <property type="entry name" value="DOMAIN PROTEIN, PUTATIVE (AFU_ORTHOLOGUE AFUA_3G10980)-RELATED"/>
    <property type="match status" value="1"/>
</dbReference>
<comment type="caution">
    <text evidence="3">The sequence shown here is derived from an EMBL/GenBank/DDBJ whole genome shotgun (WGS) entry which is preliminary data.</text>
</comment>
<feature type="transmembrane region" description="Helical" evidence="1">
    <location>
        <begin position="91"/>
        <end position="107"/>
    </location>
</feature>
<evidence type="ECO:0000256" key="1">
    <source>
        <dbReference type="SAM" id="Phobius"/>
    </source>
</evidence>
<evidence type="ECO:0000313" key="3">
    <source>
        <dbReference type="EMBL" id="PZD75447.1"/>
    </source>
</evidence>
<name>A0A2W1K7I9_9CYAN</name>
<keyword evidence="1" id="KW-0812">Transmembrane</keyword>
<evidence type="ECO:0000313" key="4">
    <source>
        <dbReference type="Proteomes" id="UP000248857"/>
    </source>
</evidence>
<accession>A0A2W1K7I9</accession>
<sequence>MSTLLKFIFGLLLAVATHQTLTPKAIDAFDSPPDKLVHFLCWAVLSAALYLAFHQAGRYRTLLMALFGYSVILEIGQHWVPGRHFSGEDMIANGIGCLFMYAIVKLIEWRWPAVKAKET</sequence>
<protein>
    <recommendedName>
        <fullName evidence="2">VanZ-like domain-containing protein</fullName>
    </recommendedName>
</protein>
<dbReference type="EMBL" id="PQWO01000001">
    <property type="protein sequence ID" value="PZD75447.1"/>
    <property type="molecule type" value="Genomic_DNA"/>
</dbReference>
<dbReference type="AlphaFoldDB" id="A0A2W1K7I9"/>
<feature type="domain" description="VanZ-like" evidence="2">
    <location>
        <begin position="35"/>
        <end position="107"/>
    </location>
</feature>
<dbReference type="NCBIfam" id="NF037970">
    <property type="entry name" value="vanZ_1"/>
    <property type="match status" value="1"/>
</dbReference>
<evidence type="ECO:0000259" key="2">
    <source>
        <dbReference type="Pfam" id="PF04892"/>
    </source>
</evidence>
<reference evidence="3 4" key="1">
    <citation type="journal article" date="2018" name="Sci. Rep.">
        <title>A novel species of the marine cyanobacterium Acaryochloris with a unique pigment content and lifestyle.</title>
        <authorList>
            <person name="Partensky F."/>
            <person name="Six C."/>
            <person name="Ratin M."/>
            <person name="Garczarek L."/>
            <person name="Vaulot D."/>
            <person name="Probert I."/>
            <person name="Calteau A."/>
            <person name="Gourvil P."/>
            <person name="Marie D."/>
            <person name="Grebert T."/>
            <person name="Bouchier C."/>
            <person name="Le Panse S."/>
            <person name="Gachenot M."/>
            <person name="Rodriguez F."/>
            <person name="Garrido J.L."/>
        </authorList>
    </citation>
    <scope>NUCLEOTIDE SEQUENCE [LARGE SCALE GENOMIC DNA]</scope>
    <source>
        <strain evidence="3 4">RCC1774</strain>
    </source>
</reference>
<keyword evidence="1" id="KW-0472">Membrane</keyword>
<dbReference type="PANTHER" id="PTHR28008:SF1">
    <property type="entry name" value="DOMAIN PROTEIN, PUTATIVE (AFU_ORTHOLOGUE AFUA_3G10980)-RELATED"/>
    <property type="match status" value="1"/>
</dbReference>
<dbReference type="Pfam" id="PF04892">
    <property type="entry name" value="VanZ"/>
    <property type="match status" value="1"/>
</dbReference>
<organism evidence="3 4">
    <name type="scientific">Acaryochloris thomasi RCC1774</name>
    <dbReference type="NCBI Taxonomy" id="1764569"/>
    <lineage>
        <taxon>Bacteria</taxon>
        <taxon>Bacillati</taxon>
        <taxon>Cyanobacteriota</taxon>
        <taxon>Cyanophyceae</taxon>
        <taxon>Acaryochloridales</taxon>
        <taxon>Acaryochloridaceae</taxon>
        <taxon>Acaryochloris</taxon>
        <taxon>Acaryochloris thomasi</taxon>
    </lineage>
</organism>